<keyword evidence="2" id="KW-1185">Reference proteome</keyword>
<sequence length="509" mass="54144">MKTAAVTSLAIAALTNAEIFEARQAEVATRPWKKYVTSEKLQKHVELDNLLAGSQRLQDIADGADGHRAFGSKGHNQTVDYIVESLQALDYYDVVKQPFHELYASATGTLSVDGKELDINPLTYTPSGSAADTPLVKVNNLGCEAGDFPAEVEGNIAFISRGDCPFSQKTINAKTAGAVGAVVYNHLEGPLSGTLGDAHGDYVPVVGISNEDAQPILKALEAGEVTASLDVDAVVEDRVTFNVIAETKGGDHDNVLVVGGHSDSVPAGPGINDDGSGIVALIETATALSNFKVKNAVRFGFWSAEEFGLLGSYHYVKSLNSSDAELSKIRAYLNFDMIASPNYMLGIYDGDGSAFNLTGPPGSAQIEANFEQFFRDNDSPSVPTEFSGRSDYAAFIENGIPSGGLFTGAEVLKTAEEAVLFGGEAGVPYDVNYHKAGDDINNLNNDAYLLNTKAIADAIATYAISWESIEPVDLTKRRWAADRAQLFKRVGSKKHTHSGPCGGGNEDLF</sequence>
<gene>
    <name evidence="1" type="ORF">N3K66_004500</name>
</gene>
<dbReference type="Proteomes" id="UP001163324">
    <property type="component" value="Chromosome 4"/>
</dbReference>
<reference evidence="1" key="1">
    <citation type="submission" date="2022-10" db="EMBL/GenBank/DDBJ databases">
        <title>Complete Genome of Trichothecium roseum strain YXFP-22015, a Plant Pathogen Isolated from Citrus.</title>
        <authorList>
            <person name="Wang Y."/>
            <person name="Zhu L."/>
        </authorList>
    </citation>
    <scope>NUCLEOTIDE SEQUENCE</scope>
    <source>
        <strain evidence="1">YXFP-22015</strain>
    </source>
</reference>
<proteinExistence type="predicted"/>
<evidence type="ECO:0000313" key="2">
    <source>
        <dbReference type="Proteomes" id="UP001163324"/>
    </source>
</evidence>
<organism evidence="1 2">
    <name type="scientific">Trichothecium roseum</name>
    <dbReference type="NCBI Taxonomy" id="47278"/>
    <lineage>
        <taxon>Eukaryota</taxon>
        <taxon>Fungi</taxon>
        <taxon>Dikarya</taxon>
        <taxon>Ascomycota</taxon>
        <taxon>Pezizomycotina</taxon>
        <taxon>Sordariomycetes</taxon>
        <taxon>Hypocreomycetidae</taxon>
        <taxon>Hypocreales</taxon>
        <taxon>Hypocreales incertae sedis</taxon>
        <taxon>Trichothecium</taxon>
    </lineage>
</organism>
<protein>
    <submittedName>
        <fullName evidence="1">Uncharacterized protein</fullName>
    </submittedName>
</protein>
<accession>A0ACC0V338</accession>
<evidence type="ECO:0000313" key="1">
    <source>
        <dbReference type="EMBL" id="KAI9900238.1"/>
    </source>
</evidence>
<dbReference type="EMBL" id="CM047943">
    <property type="protein sequence ID" value="KAI9900238.1"/>
    <property type="molecule type" value="Genomic_DNA"/>
</dbReference>
<name>A0ACC0V338_9HYPO</name>
<comment type="caution">
    <text evidence="1">The sequence shown here is derived from an EMBL/GenBank/DDBJ whole genome shotgun (WGS) entry which is preliminary data.</text>
</comment>